<reference evidence="2 3" key="1">
    <citation type="submission" date="2015-12" db="EMBL/GenBank/DDBJ databases">
        <authorList>
            <person name="Bansal K."/>
            <person name="Midha S."/>
            <person name="Patil P.B."/>
        </authorList>
    </citation>
    <scope>NUCLEOTIDE SEQUENCE [LARGE SCALE GENOMIC DNA]</scope>
    <source>
        <strain evidence="2 3">LMG558</strain>
    </source>
</reference>
<keyword evidence="1" id="KW-1133">Transmembrane helix</keyword>
<name>A0ABX3MFY1_9XANT</name>
<protein>
    <submittedName>
        <fullName evidence="2">Uncharacterized protein</fullName>
    </submittedName>
</protein>
<keyword evidence="1" id="KW-0812">Transmembrane</keyword>
<evidence type="ECO:0000256" key="1">
    <source>
        <dbReference type="SAM" id="Phobius"/>
    </source>
</evidence>
<keyword evidence="3" id="KW-1185">Reference proteome</keyword>
<dbReference type="RefSeq" id="WP_170913468.1">
    <property type="nucleotide sequence ID" value="NZ_LOKQ01000025.1"/>
</dbReference>
<keyword evidence="1" id="KW-0472">Membrane</keyword>
<organism evidence="2 3">
    <name type="scientific">Xanthomonas axonopodis pv. cajani</name>
    <dbReference type="NCBI Taxonomy" id="487827"/>
    <lineage>
        <taxon>Bacteria</taxon>
        <taxon>Pseudomonadati</taxon>
        <taxon>Pseudomonadota</taxon>
        <taxon>Gammaproteobacteria</taxon>
        <taxon>Lysobacterales</taxon>
        <taxon>Lysobacteraceae</taxon>
        <taxon>Xanthomonas</taxon>
    </lineage>
</organism>
<evidence type="ECO:0000313" key="2">
    <source>
        <dbReference type="EMBL" id="OOX21740.1"/>
    </source>
</evidence>
<comment type="caution">
    <text evidence="2">The sequence shown here is derived from an EMBL/GenBank/DDBJ whole genome shotgun (WGS) entry which is preliminary data.</text>
</comment>
<dbReference type="EMBL" id="LOKQ01000025">
    <property type="protein sequence ID" value="OOX21740.1"/>
    <property type="molecule type" value="Genomic_DNA"/>
</dbReference>
<dbReference type="Proteomes" id="UP000191089">
    <property type="component" value="Unassembled WGS sequence"/>
</dbReference>
<feature type="transmembrane region" description="Helical" evidence="1">
    <location>
        <begin position="83"/>
        <end position="101"/>
    </location>
</feature>
<gene>
    <name evidence="2" type="ORF">Xcaj_20830</name>
</gene>
<accession>A0ABX3MFY1</accession>
<proteinExistence type="predicted"/>
<feature type="transmembrane region" description="Helical" evidence="1">
    <location>
        <begin position="7"/>
        <end position="30"/>
    </location>
</feature>
<evidence type="ECO:0000313" key="3">
    <source>
        <dbReference type="Proteomes" id="UP000191089"/>
    </source>
</evidence>
<feature type="transmembrane region" description="Helical" evidence="1">
    <location>
        <begin position="58"/>
        <end position="76"/>
    </location>
</feature>
<sequence length="102" mass="11341">MSRLRKAVWIACAVLSWGSYAAGMLLLYVISGNQYRWVEDIDPQTSADAFASNRDARIGTIGILVLLLLTQVTHALCTSRRRVRGICVGLMALACLAWAWWN</sequence>